<evidence type="ECO:0000313" key="1">
    <source>
        <dbReference type="EMBL" id="PCE64939.1"/>
    </source>
</evidence>
<reference evidence="1 2" key="1">
    <citation type="submission" date="2017-04" db="EMBL/GenBank/DDBJ databases">
        <title>A new member of the family Flavobacteriaceae isolated from ascidians.</title>
        <authorList>
            <person name="Chen L."/>
        </authorList>
    </citation>
    <scope>NUCLEOTIDE SEQUENCE [LARGE SCALE GENOMIC DNA]</scope>
    <source>
        <strain evidence="1 2">HQA918</strain>
    </source>
</reference>
<protein>
    <submittedName>
        <fullName evidence="1">Uncharacterized protein</fullName>
    </submittedName>
</protein>
<accession>A0A2A4G7J0</accession>
<name>A0A2A4G7J0_9FLAO</name>
<dbReference type="EMBL" id="NBWU01000002">
    <property type="protein sequence ID" value="PCE64939.1"/>
    <property type="molecule type" value="Genomic_DNA"/>
</dbReference>
<gene>
    <name evidence="1" type="ORF">B7P33_07215</name>
</gene>
<dbReference type="AlphaFoldDB" id="A0A2A4G7J0"/>
<evidence type="ECO:0000313" key="2">
    <source>
        <dbReference type="Proteomes" id="UP000219559"/>
    </source>
</evidence>
<dbReference type="Proteomes" id="UP000219559">
    <property type="component" value="Unassembled WGS sequence"/>
</dbReference>
<sequence>MSPVWEVQPTRAPTKSAAQIIMPTFFIIVKFKGLPKNTIGKRTVLVQLQWVIKYFLTVGIKT</sequence>
<keyword evidence="2" id="KW-1185">Reference proteome</keyword>
<comment type="caution">
    <text evidence="1">The sequence shown here is derived from an EMBL/GenBank/DDBJ whole genome shotgun (WGS) entry which is preliminary data.</text>
</comment>
<organism evidence="1 2">
    <name type="scientific">Sediminicola luteus</name>
    <dbReference type="NCBI Taxonomy" id="319238"/>
    <lineage>
        <taxon>Bacteria</taxon>
        <taxon>Pseudomonadati</taxon>
        <taxon>Bacteroidota</taxon>
        <taxon>Flavobacteriia</taxon>
        <taxon>Flavobacteriales</taxon>
        <taxon>Flavobacteriaceae</taxon>
        <taxon>Sediminicola</taxon>
    </lineage>
</organism>
<proteinExistence type="predicted"/>